<dbReference type="SUPFAM" id="SSF55874">
    <property type="entry name" value="ATPase domain of HSP90 chaperone/DNA topoisomerase II/histidine kinase"/>
    <property type="match status" value="1"/>
</dbReference>
<comment type="catalytic activity">
    <reaction evidence="1">
        <text>ATP + protein L-histidine = ADP + protein N-phospho-L-histidine.</text>
        <dbReference type="EC" id="2.7.13.3"/>
    </reaction>
</comment>
<feature type="domain" description="Histidine kinase/HSP90-like ATPase" evidence="10">
    <location>
        <begin position="336"/>
        <end position="422"/>
    </location>
</feature>
<dbReference type="Gene3D" id="3.30.565.10">
    <property type="entry name" value="Histidine kinase-like ATPase, C-terminal domain"/>
    <property type="match status" value="1"/>
</dbReference>
<evidence type="ECO:0000256" key="3">
    <source>
        <dbReference type="ARBA" id="ARBA00022553"/>
    </source>
</evidence>
<evidence type="ECO:0000313" key="14">
    <source>
        <dbReference type="Proteomes" id="UP001501710"/>
    </source>
</evidence>
<evidence type="ECO:0000256" key="8">
    <source>
        <dbReference type="ARBA" id="ARBA00023012"/>
    </source>
</evidence>
<dbReference type="PANTHER" id="PTHR24421">
    <property type="entry name" value="NITRATE/NITRITE SENSOR PROTEIN NARX-RELATED"/>
    <property type="match status" value="1"/>
</dbReference>
<proteinExistence type="predicted"/>
<name>A0ABP8C361_9ACTN</name>
<dbReference type="CDD" id="cd16917">
    <property type="entry name" value="HATPase_UhpB-NarQ-NarX-like"/>
    <property type="match status" value="1"/>
</dbReference>
<dbReference type="Gene3D" id="1.20.5.1930">
    <property type="match status" value="1"/>
</dbReference>
<evidence type="ECO:0000259" key="10">
    <source>
        <dbReference type="Pfam" id="PF02518"/>
    </source>
</evidence>
<protein>
    <recommendedName>
        <fullName evidence="2">histidine kinase</fullName>
        <ecNumber evidence="2">2.7.13.3</ecNumber>
    </recommendedName>
</protein>
<dbReference type="InterPro" id="IPR003594">
    <property type="entry name" value="HATPase_dom"/>
</dbReference>
<dbReference type="Pfam" id="PF07730">
    <property type="entry name" value="HisKA_3"/>
    <property type="match status" value="1"/>
</dbReference>
<dbReference type="InterPro" id="IPR011712">
    <property type="entry name" value="Sig_transdc_His_kin_sub3_dim/P"/>
</dbReference>
<dbReference type="EC" id="2.7.13.3" evidence="2"/>
<dbReference type="InterPro" id="IPR025828">
    <property type="entry name" value="Put_sensor_dom"/>
</dbReference>
<reference evidence="14" key="1">
    <citation type="journal article" date="2019" name="Int. J. Syst. Evol. Microbiol.">
        <title>The Global Catalogue of Microorganisms (GCM) 10K type strain sequencing project: providing services to taxonomists for standard genome sequencing and annotation.</title>
        <authorList>
            <consortium name="The Broad Institute Genomics Platform"/>
            <consortium name="The Broad Institute Genome Sequencing Center for Infectious Disease"/>
            <person name="Wu L."/>
            <person name="Ma J."/>
        </authorList>
    </citation>
    <scope>NUCLEOTIDE SEQUENCE [LARGE SCALE GENOMIC DNA]</scope>
    <source>
        <strain evidence="14">JCM 17440</strain>
    </source>
</reference>
<feature type="transmembrane region" description="Helical" evidence="9">
    <location>
        <begin position="176"/>
        <end position="203"/>
    </location>
</feature>
<keyword evidence="7" id="KW-0067">ATP-binding</keyword>
<evidence type="ECO:0000256" key="4">
    <source>
        <dbReference type="ARBA" id="ARBA00022679"/>
    </source>
</evidence>
<comment type="caution">
    <text evidence="13">The sequence shown here is derived from an EMBL/GenBank/DDBJ whole genome shotgun (WGS) entry which is preliminary data.</text>
</comment>
<sequence length="429" mass="45137">MRSRTAWQALTDRGFLISGWPWRAVAYLLTGTVAGALELVLLTVALSVGIVSAVLLVGVPLLLGLGLSGLPVAAAERRRLRLVDGEPAPGPHRVPERPGFWPWLRTRFREQATWRDLAFTLLSATVLWPLELAALVAGLAVPGALLSAPAIMAAAGSDGEIRLLKTWTLTAAWQSWAMVPLGAVASLVAAYLMTAVAAARAALTRLLLVASREPELAERVDELTRSRARLVDAFEAERRRIERDLHDGAQQRLVALTMTLGLAGAAAGREVGDLVAKAHAEAKRALDELRELIHGIHPQLLTDRGLPAAVDELAGRSPVLVTADLDLPGRLPEPVESALYFAVSEALANVAKHSAASSARVTARLDGDRVTVEIGDDGIGGAAVARGTGLAGLIDRISVVGGTLDLSSPPGGPTLVRLEVPCDPGDHCA</sequence>
<dbReference type="InterPro" id="IPR036890">
    <property type="entry name" value="HATPase_C_sf"/>
</dbReference>
<feature type="transmembrane region" description="Helical" evidence="9">
    <location>
        <begin position="50"/>
        <end position="73"/>
    </location>
</feature>
<feature type="domain" description="Putative sensor" evidence="12">
    <location>
        <begin position="27"/>
        <end position="208"/>
    </location>
</feature>
<keyword evidence="6 13" id="KW-0418">Kinase</keyword>
<evidence type="ECO:0000256" key="9">
    <source>
        <dbReference type="SAM" id="Phobius"/>
    </source>
</evidence>
<dbReference type="GO" id="GO:0016301">
    <property type="term" value="F:kinase activity"/>
    <property type="evidence" value="ECO:0007669"/>
    <property type="project" value="UniProtKB-KW"/>
</dbReference>
<organism evidence="13 14">
    <name type="scientific">Actinomadura meridiana</name>
    <dbReference type="NCBI Taxonomy" id="559626"/>
    <lineage>
        <taxon>Bacteria</taxon>
        <taxon>Bacillati</taxon>
        <taxon>Actinomycetota</taxon>
        <taxon>Actinomycetes</taxon>
        <taxon>Streptosporangiales</taxon>
        <taxon>Thermomonosporaceae</taxon>
        <taxon>Actinomadura</taxon>
    </lineage>
</organism>
<dbReference type="InterPro" id="IPR050482">
    <property type="entry name" value="Sensor_HK_TwoCompSys"/>
</dbReference>
<feature type="domain" description="Signal transduction histidine kinase subgroup 3 dimerisation and phosphoacceptor" evidence="11">
    <location>
        <begin position="237"/>
        <end position="300"/>
    </location>
</feature>
<keyword evidence="3" id="KW-0597">Phosphoprotein</keyword>
<keyword evidence="9" id="KW-0472">Membrane</keyword>
<evidence type="ECO:0000256" key="1">
    <source>
        <dbReference type="ARBA" id="ARBA00000085"/>
    </source>
</evidence>
<evidence type="ECO:0000256" key="7">
    <source>
        <dbReference type="ARBA" id="ARBA00022840"/>
    </source>
</evidence>
<keyword evidence="4" id="KW-0808">Transferase</keyword>
<dbReference type="EMBL" id="BAABAS010000006">
    <property type="protein sequence ID" value="GAA4232922.1"/>
    <property type="molecule type" value="Genomic_DNA"/>
</dbReference>
<evidence type="ECO:0000259" key="11">
    <source>
        <dbReference type="Pfam" id="PF07730"/>
    </source>
</evidence>
<dbReference type="Proteomes" id="UP001501710">
    <property type="component" value="Unassembled WGS sequence"/>
</dbReference>
<keyword evidence="5" id="KW-0547">Nucleotide-binding</keyword>
<keyword evidence="14" id="KW-1185">Reference proteome</keyword>
<evidence type="ECO:0000256" key="5">
    <source>
        <dbReference type="ARBA" id="ARBA00022741"/>
    </source>
</evidence>
<dbReference type="Pfam" id="PF13796">
    <property type="entry name" value="Sensor"/>
    <property type="match status" value="1"/>
</dbReference>
<keyword evidence="9" id="KW-0812">Transmembrane</keyword>
<gene>
    <name evidence="13" type="ORF">GCM10022254_34140</name>
</gene>
<dbReference type="PANTHER" id="PTHR24421:SF10">
    <property type="entry name" value="NITRATE_NITRITE SENSOR PROTEIN NARQ"/>
    <property type="match status" value="1"/>
</dbReference>
<keyword evidence="8" id="KW-0902">Two-component regulatory system</keyword>
<dbReference type="Pfam" id="PF02518">
    <property type="entry name" value="HATPase_c"/>
    <property type="match status" value="1"/>
</dbReference>
<keyword evidence="9" id="KW-1133">Transmembrane helix</keyword>
<feature type="transmembrane region" description="Helical" evidence="9">
    <location>
        <begin position="20"/>
        <end position="44"/>
    </location>
</feature>
<evidence type="ECO:0000256" key="2">
    <source>
        <dbReference type="ARBA" id="ARBA00012438"/>
    </source>
</evidence>
<evidence type="ECO:0000256" key="6">
    <source>
        <dbReference type="ARBA" id="ARBA00022777"/>
    </source>
</evidence>
<dbReference type="RefSeq" id="WP_344897376.1">
    <property type="nucleotide sequence ID" value="NZ_BAABAS010000006.1"/>
</dbReference>
<evidence type="ECO:0000259" key="12">
    <source>
        <dbReference type="Pfam" id="PF13796"/>
    </source>
</evidence>
<accession>A0ABP8C361</accession>
<evidence type="ECO:0000313" key="13">
    <source>
        <dbReference type="EMBL" id="GAA4232922.1"/>
    </source>
</evidence>